<keyword evidence="1 4" id="KW-0560">Oxidoreductase</keyword>
<gene>
    <name evidence="4" type="primary">msrA</name>
    <name evidence="6" type="ORF">ABID46_002341</name>
</gene>
<evidence type="ECO:0000313" key="6">
    <source>
        <dbReference type="EMBL" id="MET3732750.1"/>
    </source>
</evidence>
<dbReference type="PANTHER" id="PTHR43774">
    <property type="entry name" value="PEPTIDE METHIONINE SULFOXIDE REDUCTASE"/>
    <property type="match status" value="1"/>
</dbReference>
<dbReference type="HAMAP" id="MF_01401">
    <property type="entry name" value="MsrA"/>
    <property type="match status" value="1"/>
</dbReference>
<comment type="catalytic activity">
    <reaction evidence="3 4">
        <text>[thioredoxin]-disulfide + L-methionine + H2O = L-methionine (S)-S-oxide + [thioredoxin]-dithiol</text>
        <dbReference type="Rhea" id="RHEA:19993"/>
        <dbReference type="Rhea" id="RHEA-COMP:10698"/>
        <dbReference type="Rhea" id="RHEA-COMP:10700"/>
        <dbReference type="ChEBI" id="CHEBI:15377"/>
        <dbReference type="ChEBI" id="CHEBI:29950"/>
        <dbReference type="ChEBI" id="CHEBI:50058"/>
        <dbReference type="ChEBI" id="CHEBI:57844"/>
        <dbReference type="ChEBI" id="CHEBI:58772"/>
        <dbReference type="EC" id="1.8.4.11"/>
    </reaction>
</comment>
<reference evidence="6 7" key="1">
    <citation type="submission" date="2024-06" db="EMBL/GenBank/DDBJ databases">
        <title>Genomic Encyclopedia of Type Strains, Phase IV (KMG-IV): sequencing the most valuable type-strain genomes for metagenomic binning, comparative biology and taxonomic classification.</title>
        <authorList>
            <person name="Goeker M."/>
        </authorList>
    </citation>
    <scope>NUCLEOTIDE SEQUENCE [LARGE SCALE GENOMIC DNA]</scope>
    <source>
        <strain evidence="6 7">DSM 29388</strain>
    </source>
</reference>
<comment type="function">
    <text evidence="4">Has an important function as a repair enzyme for proteins that have been inactivated by oxidation. Catalyzes the reversible oxidation-reduction of methionine sulfoxide in proteins to methionine.</text>
</comment>
<dbReference type="RefSeq" id="WP_354510268.1">
    <property type="nucleotide sequence ID" value="NZ_JBEPMO010000018.1"/>
</dbReference>
<evidence type="ECO:0000256" key="3">
    <source>
        <dbReference type="ARBA" id="ARBA00048782"/>
    </source>
</evidence>
<protein>
    <recommendedName>
        <fullName evidence="4">Peptide methionine sulfoxide reductase MsrA</fullName>
        <shortName evidence="4">Protein-methionine-S-oxide reductase</shortName>
        <ecNumber evidence="4">1.8.4.11</ecNumber>
    </recommendedName>
    <alternativeName>
        <fullName evidence="4">Peptide-methionine (S)-S-oxide reductase</fullName>
        <shortName evidence="4">Peptide Met(O) reductase</shortName>
    </alternativeName>
</protein>
<name>A0ABV2LW10_9FLAO</name>
<dbReference type="NCBIfam" id="TIGR00401">
    <property type="entry name" value="msrA"/>
    <property type="match status" value="1"/>
</dbReference>
<feature type="domain" description="Peptide methionine sulphoxide reductase MsrA" evidence="5">
    <location>
        <begin position="54"/>
        <end position="207"/>
    </location>
</feature>
<dbReference type="GO" id="GO:0008113">
    <property type="term" value="F:peptide-methionine (S)-S-oxide reductase activity"/>
    <property type="evidence" value="ECO:0007669"/>
    <property type="project" value="UniProtKB-EC"/>
</dbReference>
<evidence type="ECO:0000256" key="2">
    <source>
        <dbReference type="ARBA" id="ARBA00047806"/>
    </source>
</evidence>
<dbReference type="Proteomes" id="UP001549146">
    <property type="component" value="Unassembled WGS sequence"/>
</dbReference>
<evidence type="ECO:0000256" key="1">
    <source>
        <dbReference type="ARBA" id="ARBA00023002"/>
    </source>
</evidence>
<dbReference type="EMBL" id="JBEPMO010000018">
    <property type="protein sequence ID" value="MET3732750.1"/>
    <property type="molecule type" value="Genomic_DNA"/>
</dbReference>
<feature type="active site" evidence="4">
    <location>
        <position position="61"/>
    </location>
</feature>
<evidence type="ECO:0000313" key="7">
    <source>
        <dbReference type="Proteomes" id="UP001549146"/>
    </source>
</evidence>
<organism evidence="6 7">
    <name type="scientific">Moheibacter stercoris</name>
    <dbReference type="NCBI Taxonomy" id="1628251"/>
    <lineage>
        <taxon>Bacteria</taxon>
        <taxon>Pseudomonadati</taxon>
        <taxon>Bacteroidota</taxon>
        <taxon>Flavobacteriia</taxon>
        <taxon>Flavobacteriales</taxon>
        <taxon>Weeksellaceae</taxon>
        <taxon>Moheibacter</taxon>
    </lineage>
</organism>
<sequence length="231" mass="26579">MKIQTKTNPFGMYRIKLILTFVAMIGLNFSCQQPTDLKTKKLNIEKMSSDTFEKATFGGGCFWCVEAVFDQLLGVESVTSGYSGGHVENPTYKQVCEGTTGHAEVVQIEFDPEMISFDELLDVFWTVHDPTQLNRQGNDVGTQYRSVIFYETEQQKLMAQRSIQQYEASDLYDGSFTTQVEPLEIFYPAEDYHQNYYENDGGQNPYCTVVVKPKIDKFVEKFYNKLKPEYK</sequence>
<accession>A0ABV2LW10</accession>
<comment type="caution">
    <text evidence="6">The sequence shown here is derived from an EMBL/GenBank/DDBJ whole genome shotgun (WGS) entry which is preliminary data.</text>
</comment>
<dbReference type="SUPFAM" id="SSF55068">
    <property type="entry name" value="Peptide methionine sulfoxide reductase"/>
    <property type="match status" value="1"/>
</dbReference>
<comment type="catalytic activity">
    <reaction evidence="2 4">
        <text>L-methionyl-[protein] + [thioredoxin]-disulfide + H2O = L-methionyl-(S)-S-oxide-[protein] + [thioredoxin]-dithiol</text>
        <dbReference type="Rhea" id="RHEA:14217"/>
        <dbReference type="Rhea" id="RHEA-COMP:10698"/>
        <dbReference type="Rhea" id="RHEA-COMP:10700"/>
        <dbReference type="Rhea" id="RHEA-COMP:12313"/>
        <dbReference type="Rhea" id="RHEA-COMP:12315"/>
        <dbReference type="ChEBI" id="CHEBI:15377"/>
        <dbReference type="ChEBI" id="CHEBI:16044"/>
        <dbReference type="ChEBI" id="CHEBI:29950"/>
        <dbReference type="ChEBI" id="CHEBI:44120"/>
        <dbReference type="ChEBI" id="CHEBI:50058"/>
        <dbReference type="EC" id="1.8.4.11"/>
    </reaction>
</comment>
<dbReference type="InterPro" id="IPR002569">
    <property type="entry name" value="Met_Sox_Rdtase_MsrA_dom"/>
</dbReference>
<dbReference type="EC" id="1.8.4.11" evidence="4"/>
<keyword evidence="7" id="KW-1185">Reference proteome</keyword>
<dbReference type="Pfam" id="PF01625">
    <property type="entry name" value="PMSR"/>
    <property type="match status" value="1"/>
</dbReference>
<evidence type="ECO:0000256" key="4">
    <source>
        <dbReference type="HAMAP-Rule" id="MF_01401"/>
    </source>
</evidence>
<dbReference type="InterPro" id="IPR036509">
    <property type="entry name" value="Met_Sox_Rdtase_MsrA_sf"/>
</dbReference>
<comment type="similarity">
    <text evidence="4">Belongs to the MsrA Met sulfoxide reductase family.</text>
</comment>
<proteinExistence type="inferred from homology"/>
<dbReference type="Gene3D" id="3.30.1060.10">
    <property type="entry name" value="Peptide methionine sulphoxide reductase MsrA"/>
    <property type="match status" value="1"/>
</dbReference>
<evidence type="ECO:0000259" key="5">
    <source>
        <dbReference type="Pfam" id="PF01625"/>
    </source>
</evidence>
<dbReference type="PANTHER" id="PTHR43774:SF1">
    <property type="entry name" value="PEPTIDE METHIONINE SULFOXIDE REDUCTASE MSRA 2"/>
    <property type="match status" value="1"/>
</dbReference>